<name>A0A9P8EQP6_AURME</name>
<reference evidence="1" key="2">
    <citation type="submission" date="2021-08" db="EMBL/GenBank/DDBJ databases">
        <authorList>
            <person name="Gostincar C."/>
            <person name="Sun X."/>
            <person name="Song Z."/>
            <person name="Gunde-Cimerman N."/>
        </authorList>
    </citation>
    <scope>NUCLEOTIDE SEQUENCE</scope>
    <source>
        <strain evidence="1">EXF-9911</strain>
    </source>
</reference>
<feature type="non-terminal residue" evidence="1">
    <location>
        <position position="230"/>
    </location>
</feature>
<comment type="caution">
    <text evidence="1">The sequence shown here is derived from an EMBL/GenBank/DDBJ whole genome shotgun (WGS) entry which is preliminary data.</text>
</comment>
<evidence type="ECO:0000313" key="2">
    <source>
        <dbReference type="Proteomes" id="UP000779574"/>
    </source>
</evidence>
<reference evidence="1" key="1">
    <citation type="journal article" date="2021" name="J Fungi (Basel)">
        <title>Virulence traits and population genomics of the black yeast Aureobasidium melanogenum.</title>
        <authorList>
            <person name="Cernosa A."/>
            <person name="Sun X."/>
            <person name="Gostincar C."/>
            <person name="Fang C."/>
            <person name="Gunde-Cimerman N."/>
            <person name="Song Z."/>
        </authorList>
    </citation>
    <scope>NUCLEOTIDE SEQUENCE</scope>
    <source>
        <strain evidence="1">EXF-9911</strain>
    </source>
</reference>
<dbReference type="EMBL" id="JAHFXF010000128">
    <property type="protein sequence ID" value="KAG9695526.1"/>
    <property type="molecule type" value="Genomic_DNA"/>
</dbReference>
<organism evidence="1 2">
    <name type="scientific">Aureobasidium melanogenum</name>
    <name type="common">Aureobasidium pullulans var. melanogenum</name>
    <dbReference type="NCBI Taxonomy" id="46634"/>
    <lineage>
        <taxon>Eukaryota</taxon>
        <taxon>Fungi</taxon>
        <taxon>Dikarya</taxon>
        <taxon>Ascomycota</taxon>
        <taxon>Pezizomycotina</taxon>
        <taxon>Dothideomycetes</taxon>
        <taxon>Dothideomycetidae</taxon>
        <taxon>Dothideales</taxon>
        <taxon>Saccotheciaceae</taxon>
        <taxon>Aureobasidium</taxon>
    </lineage>
</organism>
<protein>
    <submittedName>
        <fullName evidence="1">Uncharacterized protein</fullName>
    </submittedName>
</protein>
<evidence type="ECO:0000313" key="1">
    <source>
        <dbReference type="EMBL" id="KAG9695526.1"/>
    </source>
</evidence>
<accession>A0A9P8EQP6</accession>
<proteinExistence type="predicted"/>
<gene>
    <name evidence="1" type="ORF">KCU76_g4408</name>
</gene>
<sequence>MYMNSLISATRLTTVYGADVTVAIPGSSFTTMGPDAFCETCPDACYVDFKDYGIPDAEEQNGTFPINGTHGYNSTRPAMVPAPVIIADTNFENDTGHPLTSLAWSANVTAVIAQSNDSTPLTAQSGQSYLEDSVLDLQQWFRSAAAAASPPSIITPDDIYLYPTDINSHTDVDRNRHAFFRHQRIVRISSRSTISDLGVSNYHRIINGNSAHRRMSLAYCHLQLLCGPRR</sequence>
<dbReference type="Proteomes" id="UP000779574">
    <property type="component" value="Unassembled WGS sequence"/>
</dbReference>
<dbReference type="AlphaFoldDB" id="A0A9P8EQP6"/>